<dbReference type="EMBL" id="CP036164">
    <property type="protein sequence ID" value="QBF45146.1"/>
    <property type="molecule type" value="Genomic_DNA"/>
</dbReference>
<proteinExistence type="predicted"/>
<dbReference type="GO" id="GO:0030798">
    <property type="term" value="F:trans-aconitate 2-methyltransferase activity"/>
    <property type="evidence" value="ECO:0007669"/>
    <property type="project" value="InterPro"/>
</dbReference>
<dbReference type="STRING" id="1216970.GCA_001570985_01794"/>
<keyword evidence="5" id="KW-1185">Reference proteome</keyword>
<keyword evidence="2 4" id="KW-0808">Transferase</keyword>
<keyword evidence="1 4" id="KW-0489">Methyltransferase</keyword>
<dbReference type="OrthoDB" id="9795085at2"/>
<dbReference type="RefSeq" id="WP_130628389.1">
    <property type="nucleotide sequence ID" value="NZ_CP036164.1"/>
</dbReference>
<dbReference type="InterPro" id="IPR029063">
    <property type="entry name" value="SAM-dependent_MTases_sf"/>
</dbReference>
<evidence type="ECO:0000313" key="4">
    <source>
        <dbReference type="EMBL" id="QBF45146.1"/>
    </source>
</evidence>
<dbReference type="AlphaFoldDB" id="A0A4P6MQZ1"/>
<name>A0A4P6MQZ1_9MICO</name>
<dbReference type="SUPFAM" id="SSF53335">
    <property type="entry name" value="S-adenosyl-L-methionine-dependent methyltransferases"/>
    <property type="match status" value="1"/>
</dbReference>
<dbReference type="PANTHER" id="PTHR43861">
    <property type="entry name" value="TRANS-ACONITATE 2-METHYLTRANSFERASE-RELATED"/>
    <property type="match status" value="1"/>
</dbReference>
<dbReference type="InterPro" id="IPR041698">
    <property type="entry name" value="Methyltransf_25"/>
</dbReference>
<evidence type="ECO:0000313" key="5">
    <source>
        <dbReference type="Proteomes" id="UP000290408"/>
    </source>
</evidence>
<feature type="domain" description="Methyltransferase" evidence="3">
    <location>
        <begin position="36"/>
        <end position="130"/>
    </location>
</feature>
<dbReference type="GO" id="GO:0032259">
    <property type="term" value="P:methylation"/>
    <property type="evidence" value="ECO:0007669"/>
    <property type="project" value="UniProtKB-KW"/>
</dbReference>
<protein>
    <submittedName>
        <fullName evidence="4">Methyltransferase domain-containing protein</fullName>
    </submittedName>
</protein>
<dbReference type="PANTHER" id="PTHR43861:SF1">
    <property type="entry name" value="TRANS-ACONITATE 2-METHYLTRANSFERASE"/>
    <property type="match status" value="1"/>
</dbReference>
<gene>
    <name evidence="4" type="ORF">EXU32_01990</name>
</gene>
<dbReference type="InterPro" id="IPR023149">
    <property type="entry name" value="Trans_acon_MeTrfase_C"/>
</dbReference>
<organism evidence="4 5">
    <name type="scientific">Janibacter limosus</name>
    <dbReference type="NCBI Taxonomy" id="53458"/>
    <lineage>
        <taxon>Bacteria</taxon>
        <taxon>Bacillati</taxon>
        <taxon>Actinomycetota</taxon>
        <taxon>Actinomycetes</taxon>
        <taxon>Micrococcales</taxon>
        <taxon>Intrasporangiaceae</taxon>
        <taxon>Janibacter</taxon>
    </lineage>
</organism>
<dbReference type="Gene3D" id="3.40.50.150">
    <property type="entry name" value="Vaccinia Virus protein VP39"/>
    <property type="match status" value="1"/>
</dbReference>
<dbReference type="Proteomes" id="UP000290408">
    <property type="component" value="Chromosome"/>
</dbReference>
<evidence type="ECO:0000256" key="1">
    <source>
        <dbReference type="ARBA" id="ARBA00022603"/>
    </source>
</evidence>
<dbReference type="Pfam" id="PF13649">
    <property type="entry name" value="Methyltransf_25"/>
    <property type="match status" value="1"/>
</dbReference>
<dbReference type="CDD" id="cd02440">
    <property type="entry name" value="AdoMet_MTases"/>
    <property type="match status" value="1"/>
</dbReference>
<accession>A0A4P6MQZ1</accession>
<evidence type="ECO:0000256" key="2">
    <source>
        <dbReference type="ARBA" id="ARBA00022679"/>
    </source>
</evidence>
<dbReference type="KEGG" id="jli:EXU32_01990"/>
<sequence>MTVTWDPSRYGQFSDERARPFADLMGRVAATQPQLVVDLGCGSGRLTLSLAERWPQARIVGVDSSREMLAAAQASDTDSRVEWVQADLADWDIAGLGAAPDVIVSNAALQWVPRHLRLIETWSAALADGGWFALQVPGNFDAPTHALMREVAIDHPRSGELEAATKRYGAGDPSTYLQVLTAVGLAVDAWETTYTHVLDPRAESDNPVLDWVSGTGLRPMLEVLTDEAERADFLATYAERVATAYPRTPAGVLLAFRRVFAVGHKA</sequence>
<evidence type="ECO:0000259" key="3">
    <source>
        <dbReference type="Pfam" id="PF13649"/>
    </source>
</evidence>
<reference evidence="4 5" key="1">
    <citation type="submission" date="2019-02" db="EMBL/GenBank/DDBJ databases">
        <title>Genomic data mining of an Antarctic deep-sea actinobacterium, Janibacterlimosus P3-3-X1.</title>
        <authorList>
            <person name="Liao L."/>
            <person name="Chen B."/>
        </authorList>
    </citation>
    <scope>NUCLEOTIDE SEQUENCE [LARGE SCALE GENOMIC DNA]</scope>
    <source>
        <strain evidence="4 5">P3-3-X1</strain>
    </source>
</reference>
<dbReference type="Gene3D" id="1.10.150.290">
    <property type="entry name" value="S-adenosyl-L-methionine-dependent methyltransferases"/>
    <property type="match status" value="1"/>
</dbReference>